<dbReference type="PANTHER" id="PTHR22807">
    <property type="entry name" value="NOP2 YEAST -RELATED NOL1/NOP2/FMU SUN DOMAIN-CONTAINING"/>
    <property type="match status" value="1"/>
</dbReference>
<evidence type="ECO:0000256" key="7">
    <source>
        <dbReference type="ARBA" id="ARBA00022679"/>
    </source>
</evidence>
<keyword evidence="16" id="KW-1185">Reference proteome</keyword>
<dbReference type="PRINTS" id="PR02008">
    <property type="entry name" value="RCMTFAMILY"/>
</dbReference>
<dbReference type="GO" id="GO:0003723">
    <property type="term" value="F:RNA binding"/>
    <property type="evidence" value="ECO:0007669"/>
    <property type="project" value="UniProtKB-UniRule"/>
</dbReference>
<dbReference type="NCBIfam" id="TIGR00563">
    <property type="entry name" value="rsmB"/>
    <property type="match status" value="1"/>
</dbReference>
<dbReference type="NCBIfam" id="NF011494">
    <property type="entry name" value="PRK14902.1"/>
    <property type="match status" value="1"/>
</dbReference>
<dbReference type="GeneID" id="98311374"/>
<dbReference type="Gene3D" id="3.40.50.150">
    <property type="entry name" value="Vaccinia Virus protein VP39"/>
    <property type="match status" value="1"/>
</dbReference>
<feature type="binding site" evidence="13">
    <location>
        <position position="330"/>
    </location>
    <ligand>
        <name>S-adenosyl-L-methionine</name>
        <dbReference type="ChEBI" id="CHEBI:59789"/>
    </ligand>
</feature>
<feature type="binding site" evidence="13">
    <location>
        <position position="283"/>
    </location>
    <ligand>
        <name>S-adenosyl-L-methionine</name>
        <dbReference type="ChEBI" id="CHEBI:59789"/>
    </ligand>
</feature>
<dbReference type="InterPro" id="IPR023267">
    <property type="entry name" value="RCMT"/>
</dbReference>
<feature type="domain" description="SAM-dependent MTase RsmB/NOP-type" evidence="14">
    <location>
        <begin position="171"/>
        <end position="442"/>
    </location>
</feature>
<feature type="binding site" evidence="13">
    <location>
        <begin position="260"/>
        <end position="266"/>
    </location>
    <ligand>
        <name>S-adenosyl-L-methionine</name>
        <dbReference type="ChEBI" id="CHEBI:59789"/>
    </ligand>
</feature>
<dbReference type="CDD" id="cd02440">
    <property type="entry name" value="AdoMet_MTases"/>
    <property type="match status" value="1"/>
</dbReference>
<keyword evidence="9 13" id="KW-0694">RNA-binding</keyword>
<keyword evidence="7 13" id="KW-0808">Transferase</keyword>
<comment type="similarity">
    <text evidence="13">Belongs to the class I-like SAM-binding methyltransferase superfamily. RsmB/NOP family.</text>
</comment>
<dbReference type="InterPro" id="IPR029063">
    <property type="entry name" value="SAM-dependent_MTases_sf"/>
</dbReference>
<dbReference type="FunFam" id="3.40.50.150:FF:000022">
    <property type="entry name" value="Ribosomal RNA small subunit methyltransferase B"/>
    <property type="match status" value="1"/>
</dbReference>
<reference evidence="15 16" key="1">
    <citation type="journal article" date="2015" name="Genome Announc.">
        <title>Expanding the biotechnology potential of lactobacilli through comparative genomics of 213 strains and associated genera.</title>
        <authorList>
            <person name="Sun Z."/>
            <person name="Harris H.M."/>
            <person name="McCann A."/>
            <person name="Guo C."/>
            <person name="Argimon S."/>
            <person name="Zhang W."/>
            <person name="Yang X."/>
            <person name="Jeffery I.B."/>
            <person name="Cooney J.C."/>
            <person name="Kagawa T.F."/>
            <person name="Liu W."/>
            <person name="Song Y."/>
            <person name="Salvetti E."/>
            <person name="Wrobel A."/>
            <person name="Rasinkangas P."/>
            <person name="Parkhill J."/>
            <person name="Rea M.C."/>
            <person name="O'Sullivan O."/>
            <person name="Ritari J."/>
            <person name="Douillard F.P."/>
            <person name="Paul Ross R."/>
            <person name="Yang R."/>
            <person name="Briner A.E."/>
            <person name="Felis G.E."/>
            <person name="de Vos W.M."/>
            <person name="Barrangou R."/>
            <person name="Klaenhammer T.R."/>
            <person name="Caufield P.W."/>
            <person name="Cui Y."/>
            <person name="Zhang H."/>
            <person name="O'Toole P.W."/>
        </authorList>
    </citation>
    <scope>NUCLEOTIDE SEQUENCE [LARGE SCALE GENOMIC DNA]</scope>
    <source>
        <strain evidence="15 16">DSM 19519</strain>
    </source>
</reference>
<dbReference type="InterPro" id="IPR049560">
    <property type="entry name" value="MeTrfase_RsmB-F_NOP2_cat"/>
</dbReference>
<evidence type="ECO:0000256" key="10">
    <source>
        <dbReference type="ARBA" id="ARBA00030399"/>
    </source>
</evidence>
<dbReference type="PATRIC" id="fig|1423759.3.peg.1752"/>
<keyword evidence="5" id="KW-0698">rRNA processing</keyword>
<comment type="function">
    <text evidence="1">Specifically methylates the cytosine at position 967 (m5C967) of 16S rRNA.</text>
</comment>
<evidence type="ECO:0000256" key="13">
    <source>
        <dbReference type="PROSITE-ProRule" id="PRU01023"/>
    </source>
</evidence>
<evidence type="ECO:0000256" key="6">
    <source>
        <dbReference type="ARBA" id="ARBA00022603"/>
    </source>
</evidence>
<dbReference type="SUPFAM" id="SSF48013">
    <property type="entry name" value="NusB-like"/>
    <property type="match status" value="1"/>
</dbReference>
<dbReference type="InterPro" id="IPR054728">
    <property type="entry name" value="RsmB-like_ferredoxin"/>
</dbReference>
<dbReference type="Pfam" id="PF22458">
    <property type="entry name" value="RsmF-B_ferredox"/>
    <property type="match status" value="1"/>
</dbReference>
<evidence type="ECO:0000313" key="16">
    <source>
        <dbReference type="Proteomes" id="UP000051448"/>
    </source>
</evidence>
<comment type="caution">
    <text evidence="15">The sequence shown here is derived from an EMBL/GenBank/DDBJ whole genome shotgun (WGS) entry which is preliminary data.</text>
</comment>
<dbReference type="PROSITE" id="PS51686">
    <property type="entry name" value="SAM_MT_RSMB_NOP"/>
    <property type="match status" value="1"/>
</dbReference>
<dbReference type="InterPro" id="IPR006027">
    <property type="entry name" value="NusB_RsmB_TIM44"/>
</dbReference>
<dbReference type="EC" id="2.1.1.176" evidence="3"/>
<dbReference type="GO" id="GO:0008649">
    <property type="term" value="F:rRNA methyltransferase activity"/>
    <property type="evidence" value="ECO:0007669"/>
    <property type="project" value="InterPro"/>
</dbReference>
<name>A0A0R1MTG2_9LACO</name>
<evidence type="ECO:0000256" key="3">
    <source>
        <dbReference type="ARBA" id="ARBA00012140"/>
    </source>
</evidence>
<dbReference type="FunFam" id="1.10.940.10:FF:000006">
    <property type="entry name" value="16S rRNA (Cytosine(967)-C(5))-methyltransferase RsmB"/>
    <property type="match status" value="1"/>
</dbReference>
<feature type="active site" description="Nucleophile" evidence="13">
    <location>
        <position position="383"/>
    </location>
</feature>
<evidence type="ECO:0000313" key="15">
    <source>
        <dbReference type="EMBL" id="KRL07731.1"/>
    </source>
</evidence>
<feature type="binding site" evidence="13">
    <location>
        <position position="311"/>
    </location>
    <ligand>
        <name>S-adenosyl-L-methionine</name>
        <dbReference type="ChEBI" id="CHEBI:59789"/>
    </ligand>
</feature>
<keyword evidence="6 13" id="KW-0489">Methyltransferase</keyword>
<evidence type="ECO:0000256" key="1">
    <source>
        <dbReference type="ARBA" id="ARBA00002724"/>
    </source>
</evidence>
<dbReference type="Pfam" id="PF01189">
    <property type="entry name" value="Methyltr_RsmB-F"/>
    <property type="match status" value="1"/>
</dbReference>
<evidence type="ECO:0000259" key="14">
    <source>
        <dbReference type="PROSITE" id="PS51686"/>
    </source>
</evidence>
<organism evidence="15 16">
    <name type="scientific">Liquorilactobacillus hordei DSM 19519</name>
    <dbReference type="NCBI Taxonomy" id="1423759"/>
    <lineage>
        <taxon>Bacteria</taxon>
        <taxon>Bacillati</taxon>
        <taxon>Bacillota</taxon>
        <taxon>Bacilli</taxon>
        <taxon>Lactobacillales</taxon>
        <taxon>Lactobacillaceae</taxon>
        <taxon>Liquorilactobacillus</taxon>
    </lineage>
</organism>
<dbReference type="GO" id="GO:0006355">
    <property type="term" value="P:regulation of DNA-templated transcription"/>
    <property type="evidence" value="ECO:0007669"/>
    <property type="project" value="InterPro"/>
</dbReference>
<dbReference type="AlphaFoldDB" id="A0A0R1MTG2"/>
<evidence type="ECO:0000256" key="5">
    <source>
        <dbReference type="ARBA" id="ARBA00022552"/>
    </source>
</evidence>
<dbReference type="OrthoDB" id="9810297at2"/>
<dbReference type="InterPro" id="IPR004573">
    <property type="entry name" value="rRNA_ssu_MeTfrase_B"/>
</dbReference>
<evidence type="ECO:0000256" key="11">
    <source>
        <dbReference type="ARBA" id="ARBA00031088"/>
    </source>
</evidence>
<keyword evidence="8 13" id="KW-0949">S-adenosyl-L-methionine</keyword>
<evidence type="ECO:0000256" key="8">
    <source>
        <dbReference type="ARBA" id="ARBA00022691"/>
    </source>
</evidence>
<sequence length="443" mass="49905">MNEEKKTSRLIAVEILTKIAKNGAYSNLAINQVLKKDQLSRVDANLLTIIVYGVLQNLLLLEFWLEPFVKGKKMDEWVKQLLLMSLYQLKFLDKVPDHAVLNEAIKIAKGKGHDGTRKFVTGVLHAILRKGVYDTAKIEDEITRLSINYSVPVWIVEELKKQVGLEKTVSILSSLNKAPKQAIRVNESKISIEDVKNELIVEGFKVENSRVAAGSLIIEKGHISLTQLFKEGKVMLQDESASLVVESMELSGDELVLDACAAPGGKTMQIADHLTTGMVTALDIHEHKVKLIRENAIKCGFEKKVNSLQLDARKVNEKFELESFNHILVDAPCSGIGLMRRKPEIRYEKSLQDSLNLHKIQVGILDKVANYIKVGGYLTYSTCTILETENGQVIKEFLEAHHEFEQVEVRTKLNLVNPNNSLTIYPDDYESDGFFIARLKRVR</sequence>
<proteinExistence type="inferred from homology"/>
<accession>A0A0R1MTG2</accession>
<dbReference type="FunFam" id="3.30.70.1170:FF:000003">
    <property type="entry name" value="16S rRNA (Cytosine(967)-C(5))-methyltransferase RsmB"/>
    <property type="match status" value="1"/>
</dbReference>
<dbReference type="EMBL" id="AZDX01000005">
    <property type="protein sequence ID" value="KRL07731.1"/>
    <property type="molecule type" value="Genomic_DNA"/>
</dbReference>
<dbReference type="GO" id="GO:0005737">
    <property type="term" value="C:cytoplasm"/>
    <property type="evidence" value="ECO:0007669"/>
    <property type="project" value="UniProtKB-SubCell"/>
</dbReference>
<dbReference type="RefSeq" id="WP_057869051.1">
    <property type="nucleotide sequence ID" value="NZ_AZDX01000005.1"/>
</dbReference>
<protein>
    <recommendedName>
        <fullName evidence="3">16S rRNA (cytosine(967)-C(5))-methyltransferase</fullName>
        <ecNumber evidence="3">2.1.1.176</ecNumber>
    </recommendedName>
    <alternativeName>
        <fullName evidence="10">16S rRNA m5C967 methyltransferase</fullName>
    </alternativeName>
    <alternativeName>
        <fullName evidence="11">rRNA (cytosine-C(5)-)-methyltransferase RsmB</fullName>
    </alternativeName>
</protein>
<evidence type="ECO:0000256" key="4">
    <source>
        <dbReference type="ARBA" id="ARBA00022490"/>
    </source>
</evidence>
<dbReference type="Gene3D" id="3.30.70.1170">
    <property type="entry name" value="Sun protein, domain 3"/>
    <property type="match status" value="1"/>
</dbReference>
<dbReference type="Pfam" id="PF01029">
    <property type="entry name" value="NusB"/>
    <property type="match status" value="1"/>
</dbReference>
<evidence type="ECO:0000256" key="9">
    <source>
        <dbReference type="ARBA" id="ARBA00022884"/>
    </source>
</evidence>
<gene>
    <name evidence="15" type="ORF">FC92_GL001679</name>
</gene>
<comment type="catalytic activity">
    <reaction evidence="12">
        <text>cytidine(967) in 16S rRNA + S-adenosyl-L-methionine = 5-methylcytidine(967) in 16S rRNA + S-adenosyl-L-homocysteine + H(+)</text>
        <dbReference type="Rhea" id="RHEA:42748"/>
        <dbReference type="Rhea" id="RHEA-COMP:10219"/>
        <dbReference type="Rhea" id="RHEA-COMP:10220"/>
        <dbReference type="ChEBI" id="CHEBI:15378"/>
        <dbReference type="ChEBI" id="CHEBI:57856"/>
        <dbReference type="ChEBI" id="CHEBI:59789"/>
        <dbReference type="ChEBI" id="CHEBI:74483"/>
        <dbReference type="ChEBI" id="CHEBI:82748"/>
        <dbReference type="EC" id="2.1.1.176"/>
    </reaction>
</comment>
<keyword evidence="4" id="KW-0963">Cytoplasm</keyword>
<evidence type="ECO:0000256" key="12">
    <source>
        <dbReference type="ARBA" id="ARBA00047283"/>
    </source>
</evidence>
<dbReference type="SUPFAM" id="SSF53335">
    <property type="entry name" value="S-adenosyl-L-methionine-dependent methyltransferases"/>
    <property type="match status" value="1"/>
</dbReference>
<dbReference type="PANTHER" id="PTHR22807:SF53">
    <property type="entry name" value="RIBOSOMAL RNA SMALL SUBUNIT METHYLTRANSFERASE B-RELATED"/>
    <property type="match status" value="1"/>
</dbReference>
<dbReference type="Gene3D" id="1.10.940.10">
    <property type="entry name" value="NusB-like"/>
    <property type="match status" value="1"/>
</dbReference>
<evidence type="ECO:0000256" key="2">
    <source>
        <dbReference type="ARBA" id="ARBA00004496"/>
    </source>
</evidence>
<dbReference type="InterPro" id="IPR001678">
    <property type="entry name" value="MeTrfase_RsmB-F_NOP2_dom"/>
</dbReference>
<dbReference type="STRING" id="1423759.FC92_GL001679"/>
<dbReference type="InterPro" id="IPR035926">
    <property type="entry name" value="NusB-like_sf"/>
</dbReference>
<dbReference type="Proteomes" id="UP000051448">
    <property type="component" value="Unassembled WGS sequence"/>
</dbReference>
<comment type="subcellular location">
    <subcellularLocation>
        <location evidence="2">Cytoplasm</location>
    </subcellularLocation>
</comment>